<name>A0A1H4FM00_9BACT</name>
<gene>
    <name evidence="2" type="ORF">SAMN05660909_04530</name>
</gene>
<evidence type="ECO:0000313" key="3">
    <source>
        <dbReference type="Proteomes" id="UP000199656"/>
    </source>
</evidence>
<protein>
    <recommendedName>
        <fullName evidence="4">DUF4468 domain-containing protein</fullName>
    </recommendedName>
</protein>
<evidence type="ECO:0000256" key="1">
    <source>
        <dbReference type="SAM" id="SignalP"/>
    </source>
</evidence>
<dbReference type="AlphaFoldDB" id="A0A1H4FM00"/>
<dbReference type="EMBL" id="FNRL01000026">
    <property type="protein sequence ID" value="SEA98326.1"/>
    <property type="molecule type" value="Genomic_DNA"/>
</dbReference>
<accession>A0A1H4FM00</accession>
<organism evidence="2 3">
    <name type="scientific">Chitinophaga terrae</name>
    <name type="common">ex Kim and Jung 2007</name>
    <dbReference type="NCBI Taxonomy" id="408074"/>
    <lineage>
        <taxon>Bacteria</taxon>
        <taxon>Pseudomonadati</taxon>
        <taxon>Bacteroidota</taxon>
        <taxon>Chitinophagia</taxon>
        <taxon>Chitinophagales</taxon>
        <taxon>Chitinophagaceae</taxon>
        <taxon>Chitinophaga</taxon>
    </lineage>
</organism>
<reference evidence="3" key="1">
    <citation type="submission" date="2016-10" db="EMBL/GenBank/DDBJ databases">
        <authorList>
            <person name="Varghese N."/>
            <person name="Submissions S."/>
        </authorList>
    </citation>
    <scope>NUCLEOTIDE SEQUENCE [LARGE SCALE GENOMIC DNA]</scope>
    <source>
        <strain evidence="3">DSM 23920</strain>
    </source>
</reference>
<dbReference type="OrthoDB" id="665439at2"/>
<keyword evidence="1" id="KW-0732">Signal</keyword>
<evidence type="ECO:0000313" key="2">
    <source>
        <dbReference type="EMBL" id="SEA98326.1"/>
    </source>
</evidence>
<feature type="chain" id="PRO_5011558806" description="DUF4468 domain-containing protein" evidence="1">
    <location>
        <begin position="23"/>
        <end position="168"/>
    </location>
</feature>
<keyword evidence="3" id="KW-1185">Reference proteome</keyword>
<dbReference type="RefSeq" id="WP_089764466.1">
    <property type="nucleotide sequence ID" value="NZ_BKAT01000007.1"/>
</dbReference>
<evidence type="ECO:0008006" key="4">
    <source>
        <dbReference type="Google" id="ProtNLM"/>
    </source>
</evidence>
<dbReference type="STRING" id="408074.SAMN05660909_04530"/>
<sequence length="168" mass="18442">MKKLYLFASAFLCLAGAQVAGAQQSSNPGLRAKAAIQFTRVLTEAATAYPPQLSHETDANGTIESPFRIDEKGILSVTFRYPVGESYSLTRVSVPVDAIKTVFNDYYVGFECGAEVVTIAEGEVGSRELKNTYTTMMFHIARPGDGPQSEKVKTKLEQGLQTFRENYK</sequence>
<feature type="signal peptide" evidence="1">
    <location>
        <begin position="1"/>
        <end position="22"/>
    </location>
</feature>
<proteinExistence type="predicted"/>
<dbReference type="Proteomes" id="UP000199656">
    <property type="component" value="Unassembled WGS sequence"/>
</dbReference>